<evidence type="ECO:0000256" key="4">
    <source>
        <dbReference type="PIRSR" id="PIRSR000097-1"/>
    </source>
</evidence>
<dbReference type="PANTHER" id="PTHR43827">
    <property type="entry name" value="2,5-DIKETO-D-GLUCONIC ACID REDUCTASE"/>
    <property type="match status" value="1"/>
</dbReference>
<comment type="similarity">
    <text evidence="1">Belongs to the aldo/keto reductase family.</text>
</comment>
<dbReference type="Pfam" id="PF00248">
    <property type="entry name" value="Aldo_ket_red"/>
    <property type="match status" value="1"/>
</dbReference>
<evidence type="ECO:0000256" key="6">
    <source>
        <dbReference type="PIRSR" id="PIRSR000097-3"/>
    </source>
</evidence>
<dbReference type="GO" id="GO:0016616">
    <property type="term" value="F:oxidoreductase activity, acting on the CH-OH group of donors, NAD or NADP as acceptor"/>
    <property type="evidence" value="ECO:0007669"/>
    <property type="project" value="UniProtKB-ARBA"/>
</dbReference>
<feature type="site" description="Lowers pKa of active site Tyr" evidence="6">
    <location>
        <position position="74"/>
    </location>
</feature>
<dbReference type="PROSITE" id="PS00798">
    <property type="entry name" value="ALDOKETO_REDUCTASE_1"/>
    <property type="match status" value="1"/>
</dbReference>
<dbReference type="RefSeq" id="WP_131278910.1">
    <property type="nucleotide sequence ID" value="NZ_CP031395.1"/>
</dbReference>
<protein>
    <submittedName>
        <fullName evidence="8">Aldo/keto reductase</fullName>
    </submittedName>
</protein>
<dbReference type="FunFam" id="3.20.20.100:FF:000015">
    <property type="entry name" value="Oxidoreductase, aldo/keto reductase family"/>
    <property type="match status" value="1"/>
</dbReference>
<accession>A0A4P6UJL7</accession>
<evidence type="ECO:0000313" key="9">
    <source>
        <dbReference type="Proteomes" id="UP000292939"/>
    </source>
</evidence>
<dbReference type="InterPro" id="IPR020471">
    <property type="entry name" value="AKR"/>
</dbReference>
<reference evidence="8 9" key="1">
    <citation type="submission" date="2018-07" db="EMBL/GenBank/DDBJ databases">
        <title>Exploring interactions and the metabolic potential of the ultra-small soil bacteria Hylemonella gracilis.</title>
        <authorList>
            <person name="Tyc O."/>
            <person name="Kulkarni P."/>
            <person name="Gawehns F."/>
            <person name="Hundscheid M."/>
            <person name="Zweers H."/>
            <person name="Garbeva P."/>
        </authorList>
    </citation>
    <scope>NUCLEOTIDE SEQUENCE [LARGE SCALE GENOMIC DNA]</scope>
    <source>
        <strain evidence="8 9">NS1</strain>
    </source>
</reference>
<evidence type="ECO:0000313" key="8">
    <source>
        <dbReference type="EMBL" id="QBK04634.1"/>
    </source>
</evidence>
<evidence type="ECO:0000256" key="5">
    <source>
        <dbReference type="PIRSR" id="PIRSR000097-2"/>
    </source>
</evidence>
<dbReference type="EMBL" id="CP031395">
    <property type="protein sequence ID" value="QBK04634.1"/>
    <property type="molecule type" value="Genomic_DNA"/>
</dbReference>
<dbReference type="PANTHER" id="PTHR43827:SF3">
    <property type="entry name" value="NADP-DEPENDENT OXIDOREDUCTASE DOMAIN-CONTAINING PROTEIN"/>
    <property type="match status" value="1"/>
</dbReference>
<organism evidence="8 9">
    <name type="scientific">Hylemonella gracilis</name>
    <dbReference type="NCBI Taxonomy" id="80880"/>
    <lineage>
        <taxon>Bacteria</taxon>
        <taxon>Pseudomonadati</taxon>
        <taxon>Pseudomonadota</taxon>
        <taxon>Betaproteobacteria</taxon>
        <taxon>Burkholderiales</taxon>
        <taxon>Comamonadaceae</taxon>
        <taxon>Hylemonella</taxon>
    </lineage>
</organism>
<sequence>MQHVTLNNGLQMPIVGYGVFQIADANECQRSVADAIEVGYRLIDTAASYMNEEAVGKGLRSSGLPREQLFVTSKLWVQETGYERTQQAIEKSLRRLQLDYLDLYLIHQPFGDVHGSWRAMEDAYRAGKLRAIGVSNFQSDRLMDIKAFNEIAPAVNQIEVNPFQQQLESVPFMKEIGVQAEAWAPFAEGRNGLFQNEALLAIATRHGKSVGQVVLRWLVQRGIVALAKSVRKERMAENIAIFDFALDDADMARIATLDTNTSSFFSHRDPAIVKWMSERKLDI</sequence>
<dbReference type="InterPro" id="IPR023210">
    <property type="entry name" value="NADP_OxRdtase_dom"/>
</dbReference>
<keyword evidence="2" id="KW-0521">NADP</keyword>
<gene>
    <name evidence="8" type="ORF">DW355_07440</name>
</gene>
<dbReference type="CDD" id="cd19133">
    <property type="entry name" value="AKR_AKR5F1"/>
    <property type="match status" value="1"/>
</dbReference>
<evidence type="ECO:0000256" key="1">
    <source>
        <dbReference type="ARBA" id="ARBA00007905"/>
    </source>
</evidence>
<dbReference type="AlphaFoldDB" id="A0A4P6UJL7"/>
<dbReference type="InterPro" id="IPR036812">
    <property type="entry name" value="NAD(P)_OxRdtase_dom_sf"/>
</dbReference>
<name>A0A4P6UJL7_9BURK</name>
<proteinExistence type="inferred from homology"/>
<dbReference type="OrthoDB" id="9772407at2"/>
<feature type="active site" description="Proton donor" evidence="4">
    <location>
        <position position="49"/>
    </location>
</feature>
<dbReference type="PRINTS" id="PR00069">
    <property type="entry name" value="ALDKETRDTASE"/>
</dbReference>
<dbReference type="Gene3D" id="3.20.20.100">
    <property type="entry name" value="NADP-dependent oxidoreductase domain"/>
    <property type="match status" value="1"/>
</dbReference>
<dbReference type="KEGG" id="hgr:DW355_07440"/>
<dbReference type="PIRSF" id="PIRSF000097">
    <property type="entry name" value="AKR"/>
    <property type="match status" value="1"/>
</dbReference>
<feature type="binding site" evidence="5">
    <location>
        <position position="107"/>
    </location>
    <ligand>
        <name>substrate</name>
    </ligand>
</feature>
<dbReference type="SUPFAM" id="SSF51430">
    <property type="entry name" value="NAD(P)-linked oxidoreductase"/>
    <property type="match status" value="1"/>
</dbReference>
<keyword evidence="3" id="KW-0560">Oxidoreductase</keyword>
<evidence type="ECO:0000256" key="2">
    <source>
        <dbReference type="ARBA" id="ARBA00022857"/>
    </source>
</evidence>
<dbReference type="InterPro" id="IPR018170">
    <property type="entry name" value="Aldo/ket_reductase_CS"/>
</dbReference>
<evidence type="ECO:0000259" key="7">
    <source>
        <dbReference type="Pfam" id="PF00248"/>
    </source>
</evidence>
<feature type="domain" description="NADP-dependent oxidoreductase" evidence="7">
    <location>
        <begin position="24"/>
        <end position="257"/>
    </location>
</feature>
<dbReference type="Proteomes" id="UP000292939">
    <property type="component" value="Chromosome"/>
</dbReference>
<evidence type="ECO:0000256" key="3">
    <source>
        <dbReference type="ARBA" id="ARBA00023002"/>
    </source>
</evidence>